<sequence>MKIVEITPSTLRGTVNIPPSKSMSHRSIFCAALSGGISNIKNVLLSEDIKATCEAMESLGAKIKYKAVDEKKEIYNLRIQGAGRMKLKNDKIDCGESGSTIRFIIPLLALLDETVTVTGRGRLISRPLDAYYDIFDQKKVYYTNKYGELPLTIKGSLSSGEYSMDGDVSSQFITGLLFALPLLKGDSKLVITTELESKPYVDMTIEMLNRFGIDIINKDYREFIIKGSQEYTSADYSVEGDFSQAAFWLTAGILGGEIYSNDLKFSSLQGDKVIVDIIKKMGGNIEKLILGYKTSRSDTNGTTVDASQCPDLVPIVSVLAALSSGMTEVVNAKRLRIKESDRLDAITQVLSTLGADIAQYTDGLVIKGRGKLKGGEVDSFNDHRIAMAAAVASIKCEEKVVIRNAQSVNKSYPKFWEDFVSLGGVINELELGE</sequence>
<feature type="domain" description="Enolpyruvate transferase" evidence="8">
    <location>
        <begin position="8"/>
        <end position="418"/>
    </location>
</feature>
<evidence type="ECO:0000256" key="2">
    <source>
        <dbReference type="ARBA" id="ARBA00009948"/>
    </source>
</evidence>
<feature type="binding site" evidence="7">
    <location>
        <position position="342"/>
    </location>
    <ligand>
        <name>phosphoenolpyruvate</name>
        <dbReference type="ChEBI" id="CHEBI:58702"/>
    </ligand>
</feature>
<protein>
    <recommendedName>
        <fullName evidence="7">3-phosphoshikimate 1-carboxyvinyltransferase</fullName>
        <ecNumber evidence="7">2.5.1.19</ecNumber>
    </recommendedName>
    <alternativeName>
        <fullName evidence="7">5-enolpyruvylshikimate-3-phosphate synthase</fullName>
        <shortName evidence="7">EPSP synthase</shortName>
        <shortName evidence="7">EPSPS</shortName>
    </alternativeName>
</protein>
<dbReference type="AlphaFoldDB" id="A0A1M4VTK1"/>
<dbReference type="CDD" id="cd01556">
    <property type="entry name" value="EPSP_synthase"/>
    <property type="match status" value="1"/>
</dbReference>
<keyword evidence="4 7" id="KW-0808">Transferase</keyword>
<feature type="binding site" evidence="7">
    <location>
        <position position="26"/>
    </location>
    <ligand>
        <name>3-phosphoshikimate</name>
        <dbReference type="ChEBI" id="CHEBI:145989"/>
    </ligand>
</feature>
<dbReference type="OrthoDB" id="9809920at2"/>
<keyword evidence="7" id="KW-0963">Cytoplasm</keyword>
<evidence type="ECO:0000256" key="3">
    <source>
        <dbReference type="ARBA" id="ARBA00022605"/>
    </source>
</evidence>
<dbReference type="InterPro" id="IPR001986">
    <property type="entry name" value="Enolpyruvate_Tfrase_dom"/>
</dbReference>
<reference evidence="9 10" key="1">
    <citation type="submission" date="2016-11" db="EMBL/GenBank/DDBJ databases">
        <authorList>
            <person name="Jaros S."/>
            <person name="Januszkiewicz K."/>
            <person name="Wedrychowicz H."/>
        </authorList>
    </citation>
    <scope>NUCLEOTIDE SEQUENCE [LARGE SCALE GENOMIC DNA]</scope>
    <source>
        <strain evidence="9 10">DSM 14828</strain>
    </source>
</reference>
<feature type="binding site" evidence="7">
    <location>
        <position position="21"/>
    </location>
    <ligand>
        <name>phosphoenolpyruvate</name>
        <dbReference type="ChEBI" id="CHEBI:58702"/>
    </ligand>
</feature>
<keyword evidence="3 7" id="KW-0028">Amino-acid biosynthesis</keyword>
<feature type="binding site" evidence="7">
    <location>
        <position position="169"/>
    </location>
    <ligand>
        <name>3-phosphoshikimate</name>
        <dbReference type="ChEBI" id="CHEBI:145989"/>
    </ligand>
</feature>
<accession>A0A1M4VTK1</accession>
<dbReference type="EC" id="2.5.1.19" evidence="7"/>
<proteinExistence type="inferred from homology"/>
<name>A0A1M4VTK1_9FIRM</name>
<dbReference type="EMBL" id="FQTU01000006">
    <property type="protein sequence ID" value="SHE72441.1"/>
    <property type="molecule type" value="Genomic_DNA"/>
</dbReference>
<evidence type="ECO:0000256" key="4">
    <source>
        <dbReference type="ARBA" id="ARBA00022679"/>
    </source>
</evidence>
<evidence type="ECO:0000256" key="6">
    <source>
        <dbReference type="ARBA" id="ARBA00044633"/>
    </source>
</evidence>
<dbReference type="Proteomes" id="UP000184251">
    <property type="component" value="Unassembled WGS sequence"/>
</dbReference>
<feature type="binding site" evidence="7">
    <location>
        <position position="21"/>
    </location>
    <ligand>
        <name>3-phosphoshikimate</name>
        <dbReference type="ChEBI" id="CHEBI:145989"/>
    </ligand>
</feature>
<dbReference type="GO" id="GO:0008652">
    <property type="term" value="P:amino acid biosynthetic process"/>
    <property type="evidence" value="ECO:0007669"/>
    <property type="project" value="UniProtKB-KW"/>
</dbReference>
<dbReference type="Gene3D" id="3.65.10.10">
    <property type="entry name" value="Enolpyruvate transferase domain"/>
    <property type="match status" value="2"/>
</dbReference>
<comment type="similarity">
    <text evidence="2 7">Belongs to the EPSP synthase family.</text>
</comment>
<dbReference type="UniPathway" id="UPA00053">
    <property type="reaction ID" value="UER00089"/>
</dbReference>
<keyword evidence="10" id="KW-1185">Reference proteome</keyword>
<dbReference type="GO" id="GO:0009073">
    <property type="term" value="P:aromatic amino acid family biosynthetic process"/>
    <property type="evidence" value="ECO:0007669"/>
    <property type="project" value="UniProtKB-KW"/>
</dbReference>
<feature type="binding site" evidence="7">
    <location>
        <position position="126"/>
    </location>
    <ligand>
        <name>phosphoenolpyruvate</name>
        <dbReference type="ChEBI" id="CHEBI:58702"/>
    </ligand>
</feature>
<feature type="binding site" evidence="7">
    <location>
        <position position="171"/>
    </location>
    <ligand>
        <name>3-phosphoshikimate</name>
        <dbReference type="ChEBI" id="CHEBI:145989"/>
    </ligand>
</feature>
<evidence type="ECO:0000313" key="9">
    <source>
        <dbReference type="EMBL" id="SHE72441.1"/>
    </source>
</evidence>
<comment type="pathway">
    <text evidence="1 7">Metabolic intermediate biosynthesis; chorismate biosynthesis; chorismate from D-erythrose 4-phosphate and phosphoenolpyruvate: step 6/7.</text>
</comment>
<feature type="binding site" evidence="7">
    <location>
        <position position="338"/>
    </location>
    <ligand>
        <name>3-phosphoshikimate</name>
        <dbReference type="ChEBI" id="CHEBI:145989"/>
    </ligand>
</feature>
<dbReference type="SUPFAM" id="SSF55205">
    <property type="entry name" value="EPT/RTPC-like"/>
    <property type="match status" value="1"/>
</dbReference>
<dbReference type="PANTHER" id="PTHR21090:SF5">
    <property type="entry name" value="PENTAFUNCTIONAL AROM POLYPEPTIDE"/>
    <property type="match status" value="1"/>
</dbReference>
<evidence type="ECO:0000256" key="1">
    <source>
        <dbReference type="ARBA" id="ARBA00004811"/>
    </source>
</evidence>
<dbReference type="PANTHER" id="PTHR21090">
    <property type="entry name" value="AROM/DEHYDROQUINATE SYNTHASE"/>
    <property type="match status" value="1"/>
</dbReference>
<evidence type="ECO:0000313" key="10">
    <source>
        <dbReference type="Proteomes" id="UP000184251"/>
    </source>
</evidence>
<dbReference type="InterPro" id="IPR013792">
    <property type="entry name" value="RNA3'P_cycl/enolpyr_Trfase_a/b"/>
</dbReference>
<evidence type="ECO:0000256" key="7">
    <source>
        <dbReference type="HAMAP-Rule" id="MF_00210"/>
    </source>
</evidence>
<dbReference type="Pfam" id="PF00275">
    <property type="entry name" value="EPSP_synthase"/>
    <property type="match status" value="1"/>
</dbReference>
<dbReference type="GO" id="GO:0003866">
    <property type="term" value="F:3-phosphoshikimate 1-carboxyvinyltransferase activity"/>
    <property type="evidence" value="ECO:0007669"/>
    <property type="project" value="UniProtKB-UniRule"/>
</dbReference>
<evidence type="ECO:0000256" key="5">
    <source>
        <dbReference type="ARBA" id="ARBA00023141"/>
    </source>
</evidence>
<feature type="binding site" evidence="7">
    <location>
        <position position="171"/>
    </location>
    <ligand>
        <name>phosphoenolpyruvate</name>
        <dbReference type="ChEBI" id="CHEBI:58702"/>
    </ligand>
</feature>
<dbReference type="InterPro" id="IPR023193">
    <property type="entry name" value="EPSP_synthase_CS"/>
</dbReference>
<gene>
    <name evidence="7" type="primary">aroA</name>
    <name evidence="9" type="ORF">SAMN02746064_01057</name>
</gene>
<dbReference type="GO" id="GO:0005737">
    <property type="term" value="C:cytoplasm"/>
    <property type="evidence" value="ECO:0007669"/>
    <property type="project" value="UniProtKB-SubCell"/>
</dbReference>
<comment type="subunit">
    <text evidence="7">Monomer.</text>
</comment>
<dbReference type="RefSeq" id="WP_073270046.1">
    <property type="nucleotide sequence ID" value="NZ_FQTU01000006.1"/>
</dbReference>
<feature type="binding site" evidence="7">
    <location>
        <position position="311"/>
    </location>
    <ligand>
        <name>3-phosphoshikimate</name>
        <dbReference type="ChEBI" id="CHEBI:145989"/>
    </ligand>
</feature>
<feature type="binding site" evidence="7">
    <location>
        <position position="384"/>
    </location>
    <ligand>
        <name>phosphoenolpyruvate</name>
        <dbReference type="ChEBI" id="CHEBI:58702"/>
    </ligand>
</feature>
<feature type="binding site" evidence="7">
    <location>
        <position position="22"/>
    </location>
    <ligand>
        <name>3-phosphoshikimate</name>
        <dbReference type="ChEBI" id="CHEBI:145989"/>
    </ligand>
</feature>
<dbReference type="PIRSF" id="PIRSF000505">
    <property type="entry name" value="EPSPS"/>
    <property type="match status" value="1"/>
</dbReference>
<feature type="binding site" evidence="7">
    <location>
        <position position="197"/>
    </location>
    <ligand>
        <name>3-phosphoshikimate</name>
        <dbReference type="ChEBI" id="CHEBI:145989"/>
    </ligand>
</feature>
<dbReference type="NCBIfam" id="TIGR01356">
    <property type="entry name" value="aroA"/>
    <property type="match status" value="1"/>
</dbReference>
<evidence type="ECO:0000259" key="8">
    <source>
        <dbReference type="Pfam" id="PF00275"/>
    </source>
</evidence>
<dbReference type="PROSITE" id="PS00885">
    <property type="entry name" value="EPSP_SYNTHASE_2"/>
    <property type="match status" value="1"/>
</dbReference>
<dbReference type="InterPro" id="IPR006264">
    <property type="entry name" value="EPSP_synthase"/>
</dbReference>
<feature type="active site" description="Proton acceptor" evidence="7">
    <location>
        <position position="311"/>
    </location>
</feature>
<dbReference type="GO" id="GO:0009423">
    <property type="term" value="P:chorismate biosynthetic process"/>
    <property type="evidence" value="ECO:0007669"/>
    <property type="project" value="UniProtKB-UniRule"/>
</dbReference>
<dbReference type="InterPro" id="IPR036968">
    <property type="entry name" value="Enolpyruvate_Tfrase_sf"/>
</dbReference>
<dbReference type="STRING" id="1120975.SAMN02746064_01057"/>
<keyword evidence="5 7" id="KW-0057">Aromatic amino acid biosynthesis</keyword>
<feature type="binding site" evidence="7">
    <location>
        <position position="410"/>
    </location>
    <ligand>
        <name>phosphoenolpyruvate</name>
        <dbReference type="ChEBI" id="CHEBI:58702"/>
    </ligand>
</feature>
<organism evidence="9 10">
    <name type="scientific">Alkalibacter saccharofermentans DSM 14828</name>
    <dbReference type="NCBI Taxonomy" id="1120975"/>
    <lineage>
        <taxon>Bacteria</taxon>
        <taxon>Bacillati</taxon>
        <taxon>Bacillota</taxon>
        <taxon>Clostridia</taxon>
        <taxon>Eubacteriales</taxon>
        <taxon>Eubacteriaceae</taxon>
        <taxon>Alkalibacter</taxon>
    </lineage>
</organism>
<dbReference type="HAMAP" id="MF_00210">
    <property type="entry name" value="EPSP_synth"/>
    <property type="match status" value="1"/>
</dbReference>
<comment type="function">
    <text evidence="7">Catalyzes the transfer of the enolpyruvyl moiety of phosphoenolpyruvate (PEP) to the 5-hydroxyl of shikimate-3-phosphate (S3P) to produce enolpyruvyl shikimate-3-phosphate and inorganic phosphate.</text>
</comment>
<comment type="caution">
    <text evidence="7">Lacks conserved residue(s) required for the propagation of feature annotation.</text>
</comment>
<comment type="subcellular location">
    <subcellularLocation>
        <location evidence="7">Cytoplasm</location>
    </subcellularLocation>
</comment>
<comment type="catalytic activity">
    <reaction evidence="6">
        <text>3-phosphoshikimate + phosphoenolpyruvate = 5-O-(1-carboxyvinyl)-3-phosphoshikimate + phosphate</text>
        <dbReference type="Rhea" id="RHEA:21256"/>
        <dbReference type="ChEBI" id="CHEBI:43474"/>
        <dbReference type="ChEBI" id="CHEBI:57701"/>
        <dbReference type="ChEBI" id="CHEBI:58702"/>
        <dbReference type="ChEBI" id="CHEBI:145989"/>
        <dbReference type="EC" id="2.5.1.19"/>
    </reaction>
    <physiologicalReaction direction="left-to-right" evidence="6">
        <dbReference type="Rhea" id="RHEA:21257"/>
    </physiologicalReaction>
</comment>
<feature type="binding site" evidence="7">
    <location>
        <position position="170"/>
    </location>
    <ligand>
        <name>3-phosphoshikimate</name>
        <dbReference type="ChEBI" id="CHEBI:145989"/>
    </ligand>
</feature>
<feature type="binding site" evidence="7">
    <location>
        <position position="98"/>
    </location>
    <ligand>
        <name>phosphoenolpyruvate</name>
        <dbReference type="ChEBI" id="CHEBI:58702"/>
    </ligand>
</feature>